<organism evidence="2">
    <name type="scientific">Paraprevotella clara</name>
    <dbReference type="NCBI Taxonomy" id="454154"/>
    <lineage>
        <taxon>Bacteria</taxon>
        <taxon>Pseudomonadati</taxon>
        <taxon>Bacteroidota</taxon>
        <taxon>Bacteroidia</taxon>
        <taxon>Bacteroidales</taxon>
        <taxon>Prevotellaceae</taxon>
        <taxon>Paraprevotella</taxon>
    </lineage>
</organism>
<dbReference type="EMBL" id="CACRUT010000004">
    <property type="protein sequence ID" value="VYT68744.1"/>
    <property type="molecule type" value="Genomic_DNA"/>
</dbReference>
<gene>
    <name evidence="2" type="ORF">PCLFYP37_00870</name>
</gene>
<sequence>MKPYCIYTLGLILLTCATLTACMEEEDAELQTQLVVEGWIEDGGYPVVLLGETHAIDAGMQNIENYIVRWGKVTISDGTDSVILTGGYDNDFFPPYKYTTFKMTGQAGKTYTLTAEYRGKKATAVTTIPQPVELDSLHVVRSESDTLFYIKAFFEDNPDERNYYGLFSKRHGKDKAFLLSFMGVFSNEVIPTHVAADVYCGTSVYTEADRNASAYFKKDDLVQVKLCRMDQTSYEFWKSYSNLSDLSSNMFFPYTNDLNSNVQGGKGYWCGYGASTLSVRIR</sequence>
<dbReference type="AlphaFoldDB" id="A0A6N2YPA5"/>
<evidence type="ECO:0008006" key="3">
    <source>
        <dbReference type="Google" id="ProtNLM"/>
    </source>
</evidence>
<name>A0A6N2YPA5_9BACT</name>
<feature type="chain" id="PRO_5026705103" description="DUF4249 domain-containing protein" evidence="1">
    <location>
        <begin position="21"/>
        <end position="282"/>
    </location>
</feature>
<dbReference type="RefSeq" id="WP_412441724.1">
    <property type="nucleotide sequence ID" value="NZ_CACRUT010000004.1"/>
</dbReference>
<dbReference type="Pfam" id="PF14054">
    <property type="entry name" value="DUF4249"/>
    <property type="match status" value="1"/>
</dbReference>
<evidence type="ECO:0000313" key="2">
    <source>
        <dbReference type="EMBL" id="VYT68744.1"/>
    </source>
</evidence>
<proteinExistence type="predicted"/>
<evidence type="ECO:0000256" key="1">
    <source>
        <dbReference type="SAM" id="SignalP"/>
    </source>
</evidence>
<keyword evidence="1" id="KW-0732">Signal</keyword>
<reference evidence="2" key="1">
    <citation type="submission" date="2019-11" db="EMBL/GenBank/DDBJ databases">
        <authorList>
            <person name="Feng L."/>
        </authorList>
    </citation>
    <scope>NUCLEOTIDE SEQUENCE</scope>
    <source>
        <strain evidence="2">PclaraLFYP37</strain>
    </source>
</reference>
<protein>
    <recommendedName>
        <fullName evidence="3">DUF4249 domain-containing protein</fullName>
    </recommendedName>
</protein>
<dbReference type="InterPro" id="IPR025345">
    <property type="entry name" value="DUF4249"/>
</dbReference>
<feature type="signal peptide" evidence="1">
    <location>
        <begin position="1"/>
        <end position="20"/>
    </location>
</feature>
<accession>A0A6N2YPA5</accession>
<dbReference type="PROSITE" id="PS51257">
    <property type="entry name" value="PROKAR_LIPOPROTEIN"/>
    <property type="match status" value="1"/>
</dbReference>